<evidence type="ECO:0000313" key="2">
    <source>
        <dbReference type="Proteomes" id="UP001458880"/>
    </source>
</evidence>
<gene>
    <name evidence="1" type="ORF">QE152_g6336</name>
</gene>
<organism evidence="1 2">
    <name type="scientific">Popillia japonica</name>
    <name type="common">Japanese beetle</name>
    <dbReference type="NCBI Taxonomy" id="7064"/>
    <lineage>
        <taxon>Eukaryota</taxon>
        <taxon>Metazoa</taxon>
        <taxon>Ecdysozoa</taxon>
        <taxon>Arthropoda</taxon>
        <taxon>Hexapoda</taxon>
        <taxon>Insecta</taxon>
        <taxon>Pterygota</taxon>
        <taxon>Neoptera</taxon>
        <taxon>Endopterygota</taxon>
        <taxon>Coleoptera</taxon>
        <taxon>Polyphaga</taxon>
        <taxon>Scarabaeiformia</taxon>
        <taxon>Scarabaeidae</taxon>
        <taxon>Rutelinae</taxon>
        <taxon>Popillia</taxon>
    </lineage>
</organism>
<comment type="caution">
    <text evidence="1">The sequence shown here is derived from an EMBL/GenBank/DDBJ whole genome shotgun (WGS) entry which is preliminary data.</text>
</comment>
<protein>
    <recommendedName>
        <fullName evidence="3">RNA polymerase alpha subunit</fullName>
    </recommendedName>
</protein>
<dbReference type="Proteomes" id="UP001458880">
    <property type="component" value="Unassembled WGS sequence"/>
</dbReference>
<keyword evidence="2" id="KW-1185">Reference proteome</keyword>
<dbReference type="EMBL" id="JASPKY010000041">
    <property type="protein sequence ID" value="KAK9746158.1"/>
    <property type="molecule type" value="Genomic_DNA"/>
</dbReference>
<proteinExistence type="predicted"/>
<evidence type="ECO:0008006" key="3">
    <source>
        <dbReference type="Google" id="ProtNLM"/>
    </source>
</evidence>
<sequence length="251" mass="28873">MRLQSQSKLTLEEAILAARQAEIQISQSQILRQETRQGAVYQQKINLISDDHLRKKLTPGKPRKALKDLPGSMLSQIQKTNESIRGPDGSRLDVLGKIGVTLSHEIRSFNTHIYVIRIGVTLSHEIRSFNTHIYVIRNLERPILGRFAIEKLRILELQGHNHSLRNVERSDSILNEFPKIFQDVGNYQHDYELSSEVEAHVYSIIGNLPIKDSYLQEIIKQQEADNILQKIKQYCINNWPEKSALPIEILP</sequence>
<evidence type="ECO:0000313" key="1">
    <source>
        <dbReference type="EMBL" id="KAK9746158.1"/>
    </source>
</evidence>
<reference evidence="1 2" key="1">
    <citation type="journal article" date="2024" name="BMC Genomics">
        <title>De novo assembly and annotation of Popillia japonica's genome with initial clues to its potential as an invasive pest.</title>
        <authorList>
            <person name="Cucini C."/>
            <person name="Boschi S."/>
            <person name="Funari R."/>
            <person name="Cardaioli E."/>
            <person name="Iannotti N."/>
            <person name="Marturano G."/>
            <person name="Paoli F."/>
            <person name="Bruttini M."/>
            <person name="Carapelli A."/>
            <person name="Frati F."/>
            <person name="Nardi F."/>
        </authorList>
    </citation>
    <scope>NUCLEOTIDE SEQUENCE [LARGE SCALE GENOMIC DNA]</scope>
    <source>
        <strain evidence="1">DMR45628</strain>
    </source>
</reference>
<name>A0AAW1MII2_POPJA</name>
<accession>A0AAW1MII2</accession>
<dbReference type="AlphaFoldDB" id="A0AAW1MII2"/>